<evidence type="ECO:0008006" key="3">
    <source>
        <dbReference type="Google" id="ProtNLM"/>
    </source>
</evidence>
<organism evidence="1 2">
    <name type="scientific">Candidatus Curtissbacteria bacterium RIFCSPHIGHO2_01_FULL_40_12</name>
    <dbReference type="NCBI Taxonomy" id="1797710"/>
    <lineage>
        <taxon>Bacteria</taxon>
        <taxon>Candidatus Curtissiibacteriota</taxon>
    </lineage>
</organism>
<proteinExistence type="predicted"/>
<accession>A0A1F5G988</accession>
<protein>
    <recommendedName>
        <fullName evidence="3">PIN domain-containing protein</fullName>
    </recommendedName>
</protein>
<dbReference type="AlphaFoldDB" id="A0A1F5G988"/>
<dbReference type="InterPro" id="IPR029060">
    <property type="entry name" value="PIN-like_dom_sf"/>
</dbReference>
<dbReference type="EMBL" id="MFAY01000039">
    <property type="protein sequence ID" value="OGD88426.1"/>
    <property type="molecule type" value="Genomic_DNA"/>
</dbReference>
<evidence type="ECO:0000313" key="2">
    <source>
        <dbReference type="Proteomes" id="UP000178577"/>
    </source>
</evidence>
<sequence>MFLDTNLYFDITKRAKEKLESLRGNLLFISPLSTHILFYTYKSKVPDPEVNELQEQLGIVPLTKHVLDKALEGPTDDLEDNIQLHSAAEAECDIFLTEDQGLLDMKFFGKTKISQELN</sequence>
<gene>
    <name evidence="1" type="ORF">A2693_00380</name>
</gene>
<name>A0A1F5G988_9BACT</name>
<comment type="caution">
    <text evidence="1">The sequence shown here is derived from an EMBL/GenBank/DDBJ whole genome shotgun (WGS) entry which is preliminary data.</text>
</comment>
<dbReference type="SUPFAM" id="SSF88723">
    <property type="entry name" value="PIN domain-like"/>
    <property type="match status" value="1"/>
</dbReference>
<reference evidence="1 2" key="1">
    <citation type="journal article" date="2016" name="Nat. Commun.">
        <title>Thousands of microbial genomes shed light on interconnected biogeochemical processes in an aquifer system.</title>
        <authorList>
            <person name="Anantharaman K."/>
            <person name="Brown C.T."/>
            <person name="Hug L.A."/>
            <person name="Sharon I."/>
            <person name="Castelle C.J."/>
            <person name="Probst A.J."/>
            <person name="Thomas B.C."/>
            <person name="Singh A."/>
            <person name="Wilkins M.J."/>
            <person name="Karaoz U."/>
            <person name="Brodie E.L."/>
            <person name="Williams K.H."/>
            <person name="Hubbard S.S."/>
            <person name="Banfield J.F."/>
        </authorList>
    </citation>
    <scope>NUCLEOTIDE SEQUENCE [LARGE SCALE GENOMIC DNA]</scope>
</reference>
<dbReference type="Proteomes" id="UP000178577">
    <property type="component" value="Unassembled WGS sequence"/>
</dbReference>
<evidence type="ECO:0000313" key="1">
    <source>
        <dbReference type="EMBL" id="OGD88426.1"/>
    </source>
</evidence>